<accession>A0A8T9BXS2</accession>
<keyword evidence="2" id="KW-0963">Cytoplasm</keyword>
<dbReference type="InterPro" id="IPR036534">
    <property type="entry name" value="GAR_dom_sf"/>
</dbReference>
<dbReference type="InterPro" id="IPR003108">
    <property type="entry name" value="GAR_dom"/>
</dbReference>
<sequence length="1346" mass="147265">MKEISNTLNHISSPPNIISPTRDRFTDDILADLSPSSALEAFTSPSGKLRASVEAASQSERAFGVRATRASQKIQEWVDELSGWSWPSDGGFELPAAKRRRISDEANGGRHTEETGYTGGIPTADFLHYEVRVEEIQEDMEDLDLEEIKRHVLDTHTGTTRPSSAASTASVPQFLSSYTLLEDFTAMVTKIVLQALPNLSRLNRLLDIWSIRLSVLRKIPPLLSGLEDTEIALKSGWQAISVPENQHTSHGQDAPVLSRETFEVMRDVLHGKVSSVGQDVDYMLDALEGTPDDILPDSWPTRMDFIEENYAEWVVAADRKVQEGEWKREAADRKLKEAAAAEAARLKAEREAQEAKELEEERTAERARRKAEEDAENLRRLEHERTEKAEREKAEEEAENARRWEAEQAAEEARLKAETDAENSRRLQEEEAAEFARRKAQQDAEDTKKLEEQQALEIARLKAEKNAEAARKLQEEEAAELARQKAQQDADDANKLEEQQVLETARLEAEKDAENSRILREEAEEMALQKTQQEADDAKRLAEQQALEATRLKAEKEAEATEATQRQALKDAQGSETIGEQAAADVPQQSEPVHLDTAVAEKQVESNILPEIVEKDEQLDQKHISPALETGATAAVANPPVDIVLPSNLSPPCCDLSPETEMVATFDGSPDPHASPSAFLPHDHLPETTAGGQPVSQEKESKGPRPNNIIIPSAAGHSKVAQPLLTPSPSGRDIAQSYQLPKESTPDNRIRGRPSTPKSISRFGHPLSNLLRGSPSSTTPTEEHPRASPSLMKALASNNDRESCEDVDHIPTPSNPSTPAAIPVARESSQQDVSNEPSKDGEWNFVPYSADDTKDGESGSEVSVPTEPKNDVVLDAEDTKTTKGHSRNISRDSLVSAVSGYATSEPSPEIQHAEPAGYFRPVLSPIKSPDFSAEFDEPRTPTGARFIHRKSIGSEAFPELDERDSIPSFGSQTLPANHVSDESSISSAPEINDLADANTEDGHDDSMGDFEPSDVSTPVIARRASATVINTGVRRISLSRPQSSASDTPTIVDNAGTPVIPSSPIGGDLEAFLEIETESPTAGRIGLRNDTSYNFSPPGSPSMIPRPEKLHVRTPSSPTFPISEEISDPSDTSSMSMDAPVFDNVDMMNASMISSPTRGSNDQLQQQISSILESIPTRIRLTSEPDAHQTDTLRPKKVRRSVTPSLRSHSSLSNYSRASTPSFLLSPAYSQTKSRPKPSNGNPEIKLYHLSRSTGEAPIKLFVRLIGEHGERVMVRVGGGWADLGEYLKEYASHHGRRTVADNDKVEIQDLPPRIVSTGSTTSTIRGNGRSSPAPGSRPASAFGFD</sequence>
<feature type="compositionally biased region" description="Basic and acidic residues" evidence="4">
    <location>
        <begin position="799"/>
        <end position="809"/>
    </location>
</feature>
<feature type="compositionally biased region" description="Basic and acidic residues" evidence="4">
    <location>
        <begin position="464"/>
        <end position="498"/>
    </location>
</feature>
<feature type="region of interest" description="Disordered" evidence="4">
    <location>
        <begin position="662"/>
        <end position="891"/>
    </location>
</feature>
<feature type="compositionally biased region" description="Basic and acidic residues" evidence="4">
    <location>
        <begin position="868"/>
        <end position="881"/>
    </location>
</feature>
<gene>
    <name evidence="6" type="ORF">LSUE1_G008074</name>
</gene>
<feature type="domain" description="GAR" evidence="5">
    <location>
        <begin position="1220"/>
        <end position="1295"/>
    </location>
</feature>
<feature type="region of interest" description="Disordered" evidence="4">
    <location>
        <begin position="1083"/>
        <end position="1135"/>
    </location>
</feature>
<dbReference type="PROSITE" id="PS51460">
    <property type="entry name" value="GAR"/>
    <property type="match status" value="1"/>
</dbReference>
<feature type="region of interest" description="Disordered" evidence="4">
    <location>
        <begin position="464"/>
        <end position="596"/>
    </location>
</feature>
<evidence type="ECO:0000256" key="3">
    <source>
        <dbReference type="ARBA" id="ARBA00023212"/>
    </source>
</evidence>
<dbReference type="Proteomes" id="UP000469558">
    <property type="component" value="Unassembled WGS sequence"/>
</dbReference>
<evidence type="ECO:0000256" key="1">
    <source>
        <dbReference type="ARBA" id="ARBA00004245"/>
    </source>
</evidence>
<feature type="compositionally biased region" description="Low complexity" evidence="4">
    <location>
        <begin position="1326"/>
        <end position="1346"/>
    </location>
</feature>
<dbReference type="Gene3D" id="3.30.920.20">
    <property type="entry name" value="Gas2-like domain"/>
    <property type="match status" value="1"/>
</dbReference>
<proteinExistence type="predicted"/>
<comment type="caution">
    <text evidence="6">The sequence shown here is derived from an EMBL/GenBank/DDBJ whole genome shotgun (WGS) entry which is preliminary data.</text>
</comment>
<feature type="compositionally biased region" description="Low complexity" evidence="4">
    <location>
        <begin position="1201"/>
        <end position="1219"/>
    </location>
</feature>
<evidence type="ECO:0000313" key="6">
    <source>
        <dbReference type="EMBL" id="TVY68885.1"/>
    </source>
</evidence>
<feature type="region of interest" description="Disordered" evidence="4">
    <location>
        <begin position="1315"/>
        <end position="1346"/>
    </location>
</feature>
<feature type="compositionally biased region" description="Basic and acidic residues" evidence="4">
    <location>
        <begin position="1181"/>
        <end position="1194"/>
    </location>
</feature>
<feature type="region of interest" description="Disordered" evidence="4">
    <location>
        <begin position="1039"/>
        <end position="1065"/>
    </location>
</feature>
<protein>
    <recommendedName>
        <fullName evidence="5">GAR domain-containing protein</fullName>
    </recommendedName>
</protein>
<feature type="region of interest" description="Disordered" evidence="4">
    <location>
        <begin position="346"/>
        <end position="451"/>
    </location>
</feature>
<dbReference type="SUPFAM" id="SSF143575">
    <property type="entry name" value="GAS2 domain-like"/>
    <property type="match status" value="1"/>
</dbReference>
<evidence type="ECO:0000256" key="2">
    <source>
        <dbReference type="ARBA" id="ARBA00022490"/>
    </source>
</evidence>
<reference evidence="6 7" key="1">
    <citation type="submission" date="2018-05" db="EMBL/GenBank/DDBJ databases">
        <title>Genome sequencing and assembly of the regulated plant pathogen Lachnellula willkommii and related sister species for the development of diagnostic species identification markers.</title>
        <authorList>
            <person name="Giroux E."/>
            <person name="Bilodeau G."/>
        </authorList>
    </citation>
    <scope>NUCLEOTIDE SEQUENCE [LARGE SCALE GENOMIC DNA]</scope>
    <source>
        <strain evidence="6 7">CBS 268.59</strain>
    </source>
</reference>
<dbReference type="GO" id="GO:0008017">
    <property type="term" value="F:microtubule binding"/>
    <property type="evidence" value="ECO:0007669"/>
    <property type="project" value="InterPro"/>
</dbReference>
<evidence type="ECO:0000313" key="7">
    <source>
        <dbReference type="Proteomes" id="UP000469558"/>
    </source>
</evidence>
<dbReference type="Pfam" id="PF02187">
    <property type="entry name" value="GAS2"/>
    <property type="match status" value="1"/>
</dbReference>
<feature type="non-terminal residue" evidence="6">
    <location>
        <position position="1346"/>
    </location>
</feature>
<feature type="compositionally biased region" description="Polar residues" evidence="4">
    <location>
        <begin position="827"/>
        <end position="836"/>
    </location>
</feature>
<dbReference type="CDD" id="cd06503">
    <property type="entry name" value="ATP-synt_Fo_b"/>
    <property type="match status" value="1"/>
</dbReference>
<organism evidence="6 7">
    <name type="scientific">Lachnellula suecica</name>
    <dbReference type="NCBI Taxonomy" id="602035"/>
    <lineage>
        <taxon>Eukaryota</taxon>
        <taxon>Fungi</taxon>
        <taxon>Dikarya</taxon>
        <taxon>Ascomycota</taxon>
        <taxon>Pezizomycotina</taxon>
        <taxon>Leotiomycetes</taxon>
        <taxon>Helotiales</taxon>
        <taxon>Lachnaceae</taxon>
        <taxon>Lachnellula</taxon>
    </lineage>
</organism>
<name>A0A8T9BXS2_9HELO</name>
<comment type="subcellular location">
    <subcellularLocation>
        <location evidence="1">Cytoplasm</location>
        <location evidence="1">Cytoskeleton</location>
    </subcellularLocation>
</comment>
<feature type="compositionally biased region" description="Basic and acidic residues" evidence="4">
    <location>
        <begin position="550"/>
        <end position="559"/>
    </location>
</feature>
<feature type="region of interest" description="Disordered" evidence="4">
    <location>
        <begin position="930"/>
        <end position="1019"/>
    </location>
</feature>
<dbReference type="OrthoDB" id="5409589at2759"/>
<dbReference type="EMBL" id="QGMK01001387">
    <property type="protein sequence ID" value="TVY68885.1"/>
    <property type="molecule type" value="Genomic_DNA"/>
</dbReference>
<evidence type="ECO:0000256" key="4">
    <source>
        <dbReference type="SAM" id="MobiDB-lite"/>
    </source>
</evidence>
<feature type="compositionally biased region" description="Polar residues" evidence="4">
    <location>
        <begin position="1039"/>
        <end position="1051"/>
    </location>
</feature>
<keyword evidence="3" id="KW-0206">Cytoskeleton</keyword>
<feature type="compositionally biased region" description="Polar residues" evidence="4">
    <location>
        <begin position="1220"/>
        <end position="1242"/>
    </location>
</feature>
<keyword evidence="7" id="KW-1185">Reference proteome</keyword>
<evidence type="ECO:0000259" key="5">
    <source>
        <dbReference type="PROSITE" id="PS51460"/>
    </source>
</evidence>
<dbReference type="GO" id="GO:0005856">
    <property type="term" value="C:cytoskeleton"/>
    <property type="evidence" value="ECO:0007669"/>
    <property type="project" value="UniProtKB-SubCell"/>
</dbReference>
<feature type="compositionally biased region" description="Basic and acidic residues" evidence="4">
    <location>
        <begin position="505"/>
        <end position="521"/>
    </location>
</feature>
<feature type="region of interest" description="Disordered" evidence="4">
    <location>
        <begin position="1176"/>
        <end position="1249"/>
    </location>
</feature>